<feature type="compositionally biased region" description="Basic and acidic residues" evidence="1">
    <location>
        <begin position="37"/>
        <end position="59"/>
    </location>
</feature>
<feature type="region of interest" description="Disordered" evidence="1">
    <location>
        <begin position="1"/>
        <end position="79"/>
    </location>
</feature>
<evidence type="ECO:0000313" key="2">
    <source>
        <dbReference type="EMBL" id="MPC69243.1"/>
    </source>
</evidence>
<protein>
    <submittedName>
        <fullName evidence="2">Uncharacterized protein</fullName>
    </submittedName>
</protein>
<keyword evidence="3" id="KW-1185">Reference proteome</keyword>
<reference evidence="2 3" key="1">
    <citation type="submission" date="2019-05" db="EMBL/GenBank/DDBJ databases">
        <title>Another draft genome of Portunus trituberculatus and its Hox gene families provides insights of decapod evolution.</title>
        <authorList>
            <person name="Jeong J.-H."/>
            <person name="Song I."/>
            <person name="Kim S."/>
            <person name="Choi T."/>
            <person name="Kim D."/>
            <person name="Ryu S."/>
            <person name="Kim W."/>
        </authorList>
    </citation>
    <scope>NUCLEOTIDE SEQUENCE [LARGE SCALE GENOMIC DNA]</scope>
    <source>
        <tissue evidence="2">Muscle</tissue>
    </source>
</reference>
<evidence type="ECO:0000313" key="3">
    <source>
        <dbReference type="Proteomes" id="UP000324222"/>
    </source>
</evidence>
<dbReference type="EMBL" id="VSRR010029094">
    <property type="protein sequence ID" value="MPC69243.1"/>
    <property type="molecule type" value="Genomic_DNA"/>
</dbReference>
<comment type="caution">
    <text evidence="2">The sequence shown here is derived from an EMBL/GenBank/DDBJ whole genome shotgun (WGS) entry which is preliminary data.</text>
</comment>
<organism evidence="2 3">
    <name type="scientific">Portunus trituberculatus</name>
    <name type="common">Swimming crab</name>
    <name type="synonym">Neptunus trituberculatus</name>
    <dbReference type="NCBI Taxonomy" id="210409"/>
    <lineage>
        <taxon>Eukaryota</taxon>
        <taxon>Metazoa</taxon>
        <taxon>Ecdysozoa</taxon>
        <taxon>Arthropoda</taxon>
        <taxon>Crustacea</taxon>
        <taxon>Multicrustacea</taxon>
        <taxon>Malacostraca</taxon>
        <taxon>Eumalacostraca</taxon>
        <taxon>Eucarida</taxon>
        <taxon>Decapoda</taxon>
        <taxon>Pleocyemata</taxon>
        <taxon>Brachyura</taxon>
        <taxon>Eubrachyura</taxon>
        <taxon>Portunoidea</taxon>
        <taxon>Portunidae</taxon>
        <taxon>Portuninae</taxon>
        <taxon>Portunus</taxon>
    </lineage>
</organism>
<proteinExistence type="predicted"/>
<feature type="compositionally biased region" description="Polar residues" evidence="1">
    <location>
        <begin position="68"/>
        <end position="79"/>
    </location>
</feature>
<gene>
    <name evidence="2" type="ORF">E2C01_063459</name>
</gene>
<dbReference type="Proteomes" id="UP000324222">
    <property type="component" value="Unassembled WGS sequence"/>
</dbReference>
<dbReference type="AlphaFoldDB" id="A0A5B7HGF0"/>
<name>A0A5B7HGF0_PORTR</name>
<feature type="compositionally biased region" description="Basic and acidic residues" evidence="1">
    <location>
        <begin position="1"/>
        <end position="10"/>
    </location>
</feature>
<evidence type="ECO:0000256" key="1">
    <source>
        <dbReference type="SAM" id="MobiDB-lite"/>
    </source>
</evidence>
<accession>A0A5B7HGF0</accession>
<feature type="compositionally biased region" description="Basic residues" evidence="1">
    <location>
        <begin position="11"/>
        <end position="21"/>
    </location>
</feature>
<sequence>MRREDAERFPRARPRRPHKVARPPCVWLREGGEGEGEERNGKGGVEVRGEGMEDGKGGEGRGGGSLYSPATSSTASGRR</sequence>